<feature type="active site" description="Proton donor" evidence="4">
    <location>
        <position position="55"/>
    </location>
</feature>
<evidence type="ECO:0000259" key="7">
    <source>
        <dbReference type="Pfam" id="PF00248"/>
    </source>
</evidence>
<dbReference type="InterPro" id="IPR018170">
    <property type="entry name" value="Aldo/ket_reductase_CS"/>
</dbReference>
<dbReference type="FunFam" id="3.20.20.100:FF:000015">
    <property type="entry name" value="Oxidoreductase, aldo/keto reductase family"/>
    <property type="match status" value="1"/>
</dbReference>
<dbReference type="PANTHER" id="PTHR43827">
    <property type="entry name" value="2,5-DIKETO-D-GLUCONIC ACID REDUCTASE"/>
    <property type="match status" value="1"/>
</dbReference>
<dbReference type="PROSITE" id="PS00798">
    <property type="entry name" value="ALDOKETO_REDUCTASE_1"/>
    <property type="match status" value="1"/>
</dbReference>
<dbReference type="Proteomes" id="UP000051739">
    <property type="component" value="Unassembled WGS sequence"/>
</dbReference>
<comment type="similarity">
    <text evidence="1">Belongs to the aldo/keto reductase family.</text>
</comment>
<dbReference type="Gene3D" id="3.20.20.100">
    <property type="entry name" value="NADP-dependent oxidoreductase domain"/>
    <property type="match status" value="1"/>
</dbReference>
<feature type="domain" description="NADP-dependent oxidoreductase" evidence="7">
    <location>
        <begin position="23"/>
        <end position="271"/>
    </location>
</feature>
<dbReference type="PROSITE" id="PS00062">
    <property type="entry name" value="ALDOKETO_REDUCTASE_2"/>
    <property type="match status" value="1"/>
</dbReference>
<evidence type="ECO:0000256" key="4">
    <source>
        <dbReference type="PIRSR" id="PIRSR000097-1"/>
    </source>
</evidence>
<dbReference type="InterPro" id="IPR020471">
    <property type="entry name" value="AKR"/>
</dbReference>
<evidence type="ECO:0000313" key="8">
    <source>
        <dbReference type="EMBL" id="KRM01948.1"/>
    </source>
</evidence>
<dbReference type="InterPro" id="IPR036812">
    <property type="entry name" value="NAD(P)_OxRdtase_dom_sf"/>
</dbReference>
<proteinExistence type="inferred from homology"/>
<dbReference type="EMBL" id="AZFN01000014">
    <property type="protein sequence ID" value="KRM01948.1"/>
    <property type="molecule type" value="Genomic_DNA"/>
</dbReference>
<accession>A0A0R1VJ81</accession>
<dbReference type="PRINTS" id="PR00069">
    <property type="entry name" value="ALDKETRDTASE"/>
</dbReference>
<name>A0A0R1VJ81_9LACO</name>
<feature type="binding site" evidence="5">
    <location>
        <position position="113"/>
    </location>
    <ligand>
        <name>substrate</name>
    </ligand>
</feature>
<evidence type="ECO:0000313" key="9">
    <source>
        <dbReference type="Proteomes" id="UP000051739"/>
    </source>
</evidence>
<dbReference type="PIRSF" id="PIRSF000097">
    <property type="entry name" value="AKR"/>
    <property type="match status" value="1"/>
</dbReference>
<dbReference type="Pfam" id="PF00248">
    <property type="entry name" value="Aldo_ket_red"/>
    <property type="match status" value="1"/>
</dbReference>
<keyword evidence="3" id="KW-0560">Oxidoreductase</keyword>
<keyword evidence="9" id="KW-1185">Reference proteome</keyword>
<dbReference type="PROSITE" id="PS00063">
    <property type="entry name" value="ALDOKETO_REDUCTASE_3"/>
    <property type="match status" value="1"/>
</dbReference>
<gene>
    <name evidence="8" type="ORF">FC60_GL000432</name>
</gene>
<evidence type="ECO:0000256" key="5">
    <source>
        <dbReference type="PIRSR" id="PIRSR000097-2"/>
    </source>
</evidence>
<organism evidence="8 9">
    <name type="scientific">Limosilactobacillus gastricus DSM 16045</name>
    <dbReference type="NCBI Taxonomy" id="1423749"/>
    <lineage>
        <taxon>Bacteria</taxon>
        <taxon>Bacillati</taxon>
        <taxon>Bacillota</taxon>
        <taxon>Bacilli</taxon>
        <taxon>Lactobacillales</taxon>
        <taxon>Lactobacillaceae</taxon>
        <taxon>Limosilactobacillus</taxon>
    </lineage>
</organism>
<dbReference type="PANTHER" id="PTHR43827:SF3">
    <property type="entry name" value="NADP-DEPENDENT OXIDOREDUCTASE DOMAIN-CONTAINING PROTEIN"/>
    <property type="match status" value="1"/>
</dbReference>
<dbReference type="GO" id="GO:0016616">
    <property type="term" value="F:oxidoreductase activity, acting on the CH-OH group of donors, NAD or NADP as acceptor"/>
    <property type="evidence" value="ECO:0007669"/>
    <property type="project" value="UniProtKB-ARBA"/>
</dbReference>
<dbReference type="CDD" id="cd19071">
    <property type="entry name" value="AKR_AKR1-5-like"/>
    <property type="match status" value="1"/>
</dbReference>
<evidence type="ECO:0000256" key="3">
    <source>
        <dbReference type="ARBA" id="ARBA00023002"/>
    </source>
</evidence>
<protein>
    <submittedName>
        <fullName evidence="8">Oxidoreductase</fullName>
    </submittedName>
</protein>
<dbReference type="PATRIC" id="fig|1423749.3.peg.435"/>
<evidence type="ECO:0000256" key="2">
    <source>
        <dbReference type="ARBA" id="ARBA00022857"/>
    </source>
</evidence>
<dbReference type="AlphaFoldDB" id="A0A0R1VJ81"/>
<reference evidence="8 9" key="1">
    <citation type="journal article" date="2015" name="Genome Announc.">
        <title>Expanding the biotechnology potential of lactobacilli through comparative genomics of 213 strains and associated genera.</title>
        <authorList>
            <person name="Sun Z."/>
            <person name="Harris H.M."/>
            <person name="McCann A."/>
            <person name="Guo C."/>
            <person name="Argimon S."/>
            <person name="Zhang W."/>
            <person name="Yang X."/>
            <person name="Jeffery I.B."/>
            <person name="Cooney J.C."/>
            <person name="Kagawa T.F."/>
            <person name="Liu W."/>
            <person name="Song Y."/>
            <person name="Salvetti E."/>
            <person name="Wrobel A."/>
            <person name="Rasinkangas P."/>
            <person name="Parkhill J."/>
            <person name="Rea M.C."/>
            <person name="O'Sullivan O."/>
            <person name="Ritari J."/>
            <person name="Douillard F.P."/>
            <person name="Paul Ross R."/>
            <person name="Yang R."/>
            <person name="Briner A.E."/>
            <person name="Felis G.E."/>
            <person name="de Vos W.M."/>
            <person name="Barrangou R."/>
            <person name="Klaenhammer T.R."/>
            <person name="Caufield P.W."/>
            <person name="Cui Y."/>
            <person name="Zhang H."/>
            <person name="O'Toole P.W."/>
        </authorList>
    </citation>
    <scope>NUCLEOTIDE SEQUENCE [LARGE SCALE GENOMIC DNA]</scope>
    <source>
        <strain evidence="8 9">DSM 16045</strain>
    </source>
</reference>
<dbReference type="SUPFAM" id="SSF51430">
    <property type="entry name" value="NAD(P)-linked oxidoreductase"/>
    <property type="match status" value="1"/>
</dbReference>
<dbReference type="RefSeq" id="WP_056937486.1">
    <property type="nucleotide sequence ID" value="NZ_AZFN01000014.1"/>
</dbReference>
<evidence type="ECO:0000256" key="6">
    <source>
        <dbReference type="PIRSR" id="PIRSR000097-3"/>
    </source>
</evidence>
<comment type="caution">
    <text evidence="8">The sequence shown here is derived from an EMBL/GenBank/DDBJ whole genome shotgun (WGS) entry which is preliminary data.</text>
</comment>
<dbReference type="InterPro" id="IPR023210">
    <property type="entry name" value="NADP_OxRdtase_dom"/>
</dbReference>
<keyword evidence="2" id="KW-0521">NADP</keyword>
<evidence type="ECO:0000256" key="1">
    <source>
        <dbReference type="ARBA" id="ARBA00007905"/>
    </source>
</evidence>
<feature type="site" description="Lowers pKa of active site Tyr" evidence="6">
    <location>
        <position position="80"/>
    </location>
</feature>
<sequence>MQELTSLRSPLKLANGVEIPGLGYGTYKSSNEEVTQAVLDALATGYRHIDTAAYYGNQKGIGEALQQTDLSREDIFITSKVWNTDRGYDQTMAAFEKTIAELGVDYLDLYLIHWPANRKQFGDQARKINADTWRALEDLYQAGRVRAIGVSNFMPNHLLELMADSRIKPMIDQIEYHPGWPQEATRRFCQRHGILVEAWRPLGTKVALENPLIQEIADKYQHSPAQVCLRWSIQQGLLPLPKSVKPERMKANADIFDFALTEDEMDVISSIRIVSAKNQIPDQVDF</sequence>